<dbReference type="Gene3D" id="1.10.760.10">
    <property type="entry name" value="Cytochrome c-like domain"/>
    <property type="match status" value="1"/>
</dbReference>
<evidence type="ECO:0000259" key="6">
    <source>
        <dbReference type="PROSITE" id="PS51007"/>
    </source>
</evidence>
<dbReference type="GO" id="GO:0004130">
    <property type="term" value="F:cytochrome-c peroxidase activity"/>
    <property type="evidence" value="ECO:0007669"/>
    <property type="project" value="TreeGrafter"/>
</dbReference>
<dbReference type="GO" id="GO:0020037">
    <property type="term" value="F:heme binding"/>
    <property type="evidence" value="ECO:0007669"/>
    <property type="project" value="InterPro"/>
</dbReference>
<feature type="domain" description="Cytochrome c" evidence="6">
    <location>
        <begin position="141"/>
        <end position="318"/>
    </location>
</feature>
<evidence type="ECO:0000256" key="4">
    <source>
        <dbReference type="PROSITE-ProRule" id="PRU00433"/>
    </source>
</evidence>
<dbReference type="PANTHER" id="PTHR30600">
    <property type="entry name" value="CYTOCHROME C PEROXIDASE-RELATED"/>
    <property type="match status" value="1"/>
</dbReference>
<dbReference type="InterPro" id="IPR009056">
    <property type="entry name" value="Cyt_c-like_dom"/>
</dbReference>
<keyword evidence="1 4" id="KW-0349">Heme</keyword>
<dbReference type="PROSITE" id="PS51007">
    <property type="entry name" value="CYTC"/>
    <property type="match status" value="1"/>
</dbReference>
<dbReference type="EMBL" id="CP093313">
    <property type="protein sequence ID" value="UWZ86807.1"/>
    <property type="molecule type" value="Genomic_DNA"/>
</dbReference>
<sequence length="318" mass="34144">MFDGRETLKPLNNAATFDANLKYDLMDQASSAVTGHAQGQPPTEQQLAEIVEFEMALTTAQARDNQAGSLQKHGATGGPLDLAGQQYYPGANDVLGGDPTGAKFSPNVFSLYAKWKKPGVNGRRYDGRDDWEDRERNSAREDIAAGEVLFNTHPLTITNVRGLNDNVSLGSPASFSGTCTTCHDSPNVGNHSTALPLDIATSRLAGYESDTAIVASLRQLSAPDLPVFEITGCPDPANPGKTITYYTSDPGKGLVTGQCADVNRGKGPILRGLAARAPYFHNGAAANLDELVNFYNERFQMNLTHKEKQQLVAFLNAL</sequence>
<accession>A0A9J7BVT2</accession>
<dbReference type="GO" id="GO:0046872">
    <property type="term" value="F:metal ion binding"/>
    <property type="evidence" value="ECO:0007669"/>
    <property type="project" value="UniProtKB-KW"/>
</dbReference>
<evidence type="ECO:0000256" key="5">
    <source>
        <dbReference type="SAM" id="MobiDB-lite"/>
    </source>
</evidence>
<name>A0A9J7BVT2_9BACT</name>
<dbReference type="InterPro" id="IPR036909">
    <property type="entry name" value="Cyt_c-like_dom_sf"/>
</dbReference>
<feature type="region of interest" description="Disordered" evidence="5">
    <location>
        <begin position="65"/>
        <end position="84"/>
    </location>
</feature>
<organism evidence="7 8">
    <name type="scientific">Occallatibacter riparius</name>
    <dbReference type="NCBI Taxonomy" id="1002689"/>
    <lineage>
        <taxon>Bacteria</taxon>
        <taxon>Pseudomonadati</taxon>
        <taxon>Acidobacteriota</taxon>
        <taxon>Terriglobia</taxon>
        <taxon>Terriglobales</taxon>
        <taxon>Acidobacteriaceae</taxon>
        <taxon>Occallatibacter</taxon>
    </lineage>
</organism>
<dbReference type="KEGG" id="orp:MOP44_12860"/>
<reference evidence="7" key="1">
    <citation type="submission" date="2021-04" db="EMBL/GenBank/DDBJ databases">
        <title>Phylogenetic analysis of Acidobacteriaceae.</title>
        <authorList>
            <person name="Qiu L."/>
            <person name="Zhang Q."/>
        </authorList>
    </citation>
    <scope>NUCLEOTIDE SEQUENCE</scope>
    <source>
        <strain evidence="7">DSM 25168</strain>
    </source>
</reference>
<dbReference type="GO" id="GO:0009055">
    <property type="term" value="F:electron transfer activity"/>
    <property type="evidence" value="ECO:0007669"/>
    <property type="project" value="InterPro"/>
</dbReference>
<dbReference type="Proteomes" id="UP001059380">
    <property type="component" value="Chromosome"/>
</dbReference>
<evidence type="ECO:0000256" key="1">
    <source>
        <dbReference type="ARBA" id="ARBA00022617"/>
    </source>
</evidence>
<evidence type="ECO:0000256" key="3">
    <source>
        <dbReference type="ARBA" id="ARBA00023004"/>
    </source>
</evidence>
<dbReference type="InterPro" id="IPR051395">
    <property type="entry name" value="Cytochrome_c_Peroxidase/MauG"/>
</dbReference>
<dbReference type="AlphaFoldDB" id="A0A9J7BVT2"/>
<dbReference type="RefSeq" id="WP_260796444.1">
    <property type="nucleotide sequence ID" value="NZ_CP093313.1"/>
</dbReference>
<evidence type="ECO:0000313" key="7">
    <source>
        <dbReference type="EMBL" id="UWZ86807.1"/>
    </source>
</evidence>
<protein>
    <recommendedName>
        <fullName evidence="6">Cytochrome c domain-containing protein</fullName>
    </recommendedName>
</protein>
<keyword evidence="3 4" id="KW-0408">Iron</keyword>
<evidence type="ECO:0000313" key="8">
    <source>
        <dbReference type="Proteomes" id="UP001059380"/>
    </source>
</evidence>
<gene>
    <name evidence="7" type="ORF">MOP44_12860</name>
</gene>
<evidence type="ECO:0000256" key="2">
    <source>
        <dbReference type="ARBA" id="ARBA00022723"/>
    </source>
</evidence>
<proteinExistence type="predicted"/>
<keyword evidence="2 4" id="KW-0479">Metal-binding</keyword>
<keyword evidence="8" id="KW-1185">Reference proteome</keyword>
<dbReference type="SUPFAM" id="SSF46626">
    <property type="entry name" value="Cytochrome c"/>
    <property type="match status" value="1"/>
</dbReference>